<dbReference type="RefSeq" id="WP_188786868.1">
    <property type="nucleotide sequence ID" value="NZ_BMOC01000008.1"/>
</dbReference>
<dbReference type="InterPro" id="IPR006311">
    <property type="entry name" value="TAT_signal"/>
</dbReference>
<organism evidence="1 2">
    <name type="scientific">Halobellus salinus</name>
    <dbReference type="NCBI Taxonomy" id="931585"/>
    <lineage>
        <taxon>Archaea</taxon>
        <taxon>Methanobacteriati</taxon>
        <taxon>Methanobacteriota</taxon>
        <taxon>Stenosarchaea group</taxon>
        <taxon>Halobacteria</taxon>
        <taxon>Halobacteriales</taxon>
        <taxon>Haloferacaceae</taxon>
        <taxon>Halobellus</taxon>
    </lineage>
</organism>
<proteinExistence type="predicted"/>
<sequence length="155" mass="15667">MSRNHTPTRSELTRRRLLGAAAAGVSVGVAGCGAALDDAETTATVELSGIPNGLQRYRCTLSQDGEEPITAVDPVLVDGNEFQVVNGGVDSASVVVRAADLSGSVGAAEEPQVVFTVTFGGAVAPADVDLSVGVADDDGGASIPRDRWSVDVSEG</sequence>
<evidence type="ECO:0000313" key="2">
    <source>
        <dbReference type="Proteomes" id="UP000653099"/>
    </source>
</evidence>
<comment type="caution">
    <text evidence="1">The sequence shown here is derived from an EMBL/GenBank/DDBJ whole genome shotgun (WGS) entry which is preliminary data.</text>
</comment>
<dbReference type="EMBL" id="BMOC01000008">
    <property type="protein sequence ID" value="GGJ06850.1"/>
    <property type="molecule type" value="Genomic_DNA"/>
</dbReference>
<keyword evidence="2" id="KW-1185">Reference proteome</keyword>
<dbReference type="PROSITE" id="PS51318">
    <property type="entry name" value="TAT"/>
    <property type="match status" value="1"/>
</dbReference>
<dbReference type="AlphaFoldDB" id="A0A830EQD4"/>
<name>A0A830EQD4_9EURY</name>
<gene>
    <name evidence="1" type="ORF">GCM10008995_15930</name>
</gene>
<protein>
    <submittedName>
        <fullName evidence="1">Uncharacterized protein</fullName>
    </submittedName>
</protein>
<dbReference type="Proteomes" id="UP000653099">
    <property type="component" value="Unassembled WGS sequence"/>
</dbReference>
<reference evidence="1" key="2">
    <citation type="submission" date="2020-09" db="EMBL/GenBank/DDBJ databases">
        <authorList>
            <person name="Sun Q."/>
            <person name="Ohkuma M."/>
        </authorList>
    </citation>
    <scope>NUCLEOTIDE SEQUENCE</scope>
    <source>
        <strain evidence="1">JCM 14359</strain>
    </source>
</reference>
<reference evidence="1" key="1">
    <citation type="journal article" date="2014" name="Int. J. Syst. Evol. Microbiol.">
        <title>Complete genome sequence of Corynebacterium casei LMG S-19264T (=DSM 44701T), isolated from a smear-ripened cheese.</title>
        <authorList>
            <consortium name="US DOE Joint Genome Institute (JGI-PGF)"/>
            <person name="Walter F."/>
            <person name="Albersmeier A."/>
            <person name="Kalinowski J."/>
            <person name="Ruckert C."/>
        </authorList>
    </citation>
    <scope>NUCLEOTIDE SEQUENCE</scope>
    <source>
        <strain evidence="1">JCM 14359</strain>
    </source>
</reference>
<evidence type="ECO:0000313" key="1">
    <source>
        <dbReference type="EMBL" id="GGJ06850.1"/>
    </source>
</evidence>
<accession>A0A830EQD4</accession>
<dbReference type="PROSITE" id="PS51257">
    <property type="entry name" value="PROKAR_LIPOPROTEIN"/>
    <property type="match status" value="1"/>
</dbReference>